<dbReference type="InterPro" id="IPR017871">
    <property type="entry name" value="ABC_transporter-like_CS"/>
</dbReference>
<comment type="similarity">
    <text evidence="2">Belongs to the ABC transporter superfamily.</text>
</comment>
<dbReference type="GO" id="GO:0016887">
    <property type="term" value="F:ATP hydrolysis activity"/>
    <property type="evidence" value="ECO:0007669"/>
    <property type="project" value="InterPro"/>
</dbReference>
<keyword evidence="4" id="KW-1003">Cell membrane</keyword>
<comment type="caution">
    <text evidence="10">The sequence shown here is derived from an EMBL/GenBank/DDBJ whole genome shotgun (WGS) entry which is preliminary data.</text>
</comment>
<keyword evidence="6" id="KW-0067">ATP-binding</keyword>
<evidence type="ECO:0000256" key="3">
    <source>
        <dbReference type="ARBA" id="ARBA00022448"/>
    </source>
</evidence>
<dbReference type="PANTHER" id="PTHR43553">
    <property type="entry name" value="HEAVY METAL TRANSPORTER"/>
    <property type="match status" value="1"/>
</dbReference>
<dbReference type="PROSITE" id="PS00211">
    <property type="entry name" value="ABC_TRANSPORTER_1"/>
    <property type="match status" value="1"/>
</dbReference>
<keyword evidence="3" id="KW-0813">Transport</keyword>
<evidence type="ECO:0000256" key="4">
    <source>
        <dbReference type="ARBA" id="ARBA00022475"/>
    </source>
</evidence>
<dbReference type="FunFam" id="3.40.50.300:FF:000224">
    <property type="entry name" value="Energy-coupling factor transporter ATP-binding protein EcfA"/>
    <property type="match status" value="1"/>
</dbReference>
<name>A0A2J6WDQ0_9BACT</name>
<dbReference type="Proteomes" id="UP000237040">
    <property type="component" value="Unassembled WGS sequence"/>
</dbReference>
<dbReference type="GO" id="GO:0042626">
    <property type="term" value="F:ATPase-coupled transmembrane transporter activity"/>
    <property type="evidence" value="ECO:0007669"/>
    <property type="project" value="TreeGrafter"/>
</dbReference>
<evidence type="ECO:0000256" key="6">
    <source>
        <dbReference type="ARBA" id="ARBA00022840"/>
    </source>
</evidence>
<dbReference type="SMART" id="SM00382">
    <property type="entry name" value="AAA"/>
    <property type="match status" value="1"/>
</dbReference>
<dbReference type="RefSeq" id="WP_424606954.1">
    <property type="nucleotide sequence ID" value="NZ_JBNARP010000026.1"/>
</dbReference>
<evidence type="ECO:0000256" key="8">
    <source>
        <dbReference type="ARBA" id="ARBA00023136"/>
    </source>
</evidence>
<evidence type="ECO:0000256" key="2">
    <source>
        <dbReference type="ARBA" id="ARBA00005417"/>
    </source>
</evidence>
<dbReference type="InterPro" id="IPR050095">
    <property type="entry name" value="ECF_ABC_transporter_ATP-bd"/>
</dbReference>
<dbReference type="Pfam" id="PF00005">
    <property type="entry name" value="ABC_tran"/>
    <property type="match status" value="1"/>
</dbReference>
<sequence length="282" mass="31866">MLELKEVSVIYDPHTRFKKEALIGANLKIYEGERVAIIGRIGSGKSTLIEVISGLLKPTSGEVIIDNINITKEKIKRSDIVKKVSVVFQHPEMQFFAETVFEEIAYGARNIGIEEGKIKDAVLMALNDVGLDETYLEKSPFELSGGEKRRVAIASVIVMNPKYLILDEPTSNLDFGGKSSVISYLQERVARGRTLIFVTHDMDEAFMLSKRIIVINEGHIVFDGETERFFDDAELVERIGLEPPFFVKIKKTLSKCFPDFPSCEDYDSVVQYLLRKRSEYNG</sequence>
<dbReference type="PROSITE" id="PS50893">
    <property type="entry name" value="ABC_TRANSPORTER_2"/>
    <property type="match status" value="1"/>
</dbReference>
<keyword evidence="8" id="KW-0472">Membrane</keyword>
<evidence type="ECO:0000259" key="9">
    <source>
        <dbReference type="PROSITE" id="PS50893"/>
    </source>
</evidence>
<keyword evidence="5" id="KW-0547">Nucleotide-binding</keyword>
<dbReference type="GO" id="GO:0043190">
    <property type="term" value="C:ATP-binding cassette (ABC) transporter complex"/>
    <property type="evidence" value="ECO:0007669"/>
    <property type="project" value="TreeGrafter"/>
</dbReference>
<proteinExistence type="inferred from homology"/>
<dbReference type="InterPro" id="IPR003439">
    <property type="entry name" value="ABC_transporter-like_ATP-bd"/>
</dbReference>
<feature type="domain" description="ABC transporter" evidence="9">
    <location>
        <begin position="2"/>
        <end position="242"/>
    </location>
</feature>
<evidence type="ECO:0000256" key="5">
    <source>
        <dbReference type="ARBA" id="ARBA00022741"/>
    </source>
</evidence>
<evidence type="ECO:0000256" key="1">
    <source>
        <dbReference type="ARBA" id="ARBA00004202"/>
    </source>
</evidence>
<protein>
    <submittedName>
        <fullName evidence="10">Energy-coupling factor transporter ATPase</fullName>
    </submittedName>
</protein>
<dbReference type="InterPro" id="IPR015856">
    <property type="entry name" value="ABC_transpr_CbiO/EcfA_su"/>
</dbReference>
<evidence type="ECO:0000313" key="11">
    <source>
        <dbReference type="Proteomes" id="UP000237040"/>
    </source>
</evidence>
<dbReference type="PANTHER" id="PTHR43553:SF27">
    <property type="entry name" value="ENERGY-COUPLING FACTOR TRANSPORTER ATP-BINDING PROTEIN ECFA2"/>
    <property type="match status" value="1"/>
</dbReference>
<dbReference type="SUPFAM" id="SSF52540">
    <property type="entry name" value="P-loop containing nucleoside triphosphate hydrolases"/>
    <property type="match status" value="1"/>
</dbReference>
<dbReference type="GO" id="GO:0005524">
    <property type="term" value="F:ATP binding"/>
    <property type="evidence" value="ECO:0007669"/>
    <property type="project" value="UniProtKB-KW"/>
</dbReference>
<dbReference type="AlphaFoldDB" id="A0A2J6WDQ0"/>
<reference evidence="10 11" key="1">
    <citation type="submission" date="2018-01" db="EMBL/GenBank/DDBJ databases">
        <title>Metagenomic assembled genomes from two thermal pools in the Uzon Caldera, Kamchatka, Russia.</title>
        <authorList>
            <person name="Wilkins L."/>
            <person name="Ettinger C."/>
        </authorList>
    </citation>
    <scope>NUCLEOTIDE SEQUENCE [LARGE SCALE GENOMIC DNA]</scope>
    <source>
        <strain evidence="10">ZAV-07</strain>
    </source>
</reference>
<keyword evidence="7" id="KW-1278">Translocase</keyword>
<dbReference type="CDD" id="cd03225">
    <property type="entry name" value="ABC_cobalt_CbiO_domain1"/>
    <property type="match status" value="1"/>
</dbReference>
<comment type="subcellular location">
    <subcellularLocation>
        <location evidence="1">Cell membrane</location>
        <topology evidence="1">Peripheral membrane protein</topology>
    </subcellularLocation>
</comment>
<dbReference type="Gene3D" id="3.40.50.300">
    <property type="entry name" value="P-loop containing nucleotide triphosphate hydrolases"/>
    <property type="match status" value="1"/>
</dbReference>
<organism evidence="10 11">
    <name type="scientific">Caldisericum exile</name>
    <dbReference type="NCBI Taxonomy" id="693075"/>
    <lineage>
        <taxon>Bacteria</taxon>
        <taxon>Pseudomonadati</taxon>
        <taxon>Caldisericota/Cryosericota group</taxon>
        <taxon>Caldisericota</taxon>
        <taxon>Caldisericia</taxon>
        <taxon>Caldisericales</taxon>
        <taxon>Caldisericaceae</taxon>
        <taxon>Caldisericum</taxon>
    </lineage>
</organism>
<dbReference type="InterPro" id="IPR027417">
    <property type="entry name" value="P-loop_NTPase"/>
</dbReference>
<gene>
    <name evidence="10" type="ORF">C0189_04545</name>
</gene>
<accession>A0A2J6WDQ0</accession>
<evidence type="ECO:0000313" key="10">
    <source>
        <dbReference type="EMBL" id="PMP66781.1"/>
    </source>
</evidence>
<dbReference type="InterPro" id="IPR003593">
    <property type="entry name" value="AAA+_ATPase"/>
</dbReference>
<dbReference type="EMBL" id="PNIL01000064">
    <property type="protein sequence ID" value="PMP66781.1"/>
    <property type="molecule type" value="Genomic_DNA"/>
</dbReference>
<evidence type="ECO:0000256" key="7">
    <source>
        <dbReference type="ARBA" id="ARBA00022967"/>
    </source>
</evidence>